<feature type="region of interest" description="Disordered" evidence="1">
    <location>
        <begin position="66"/>
        <end position="138"/>
    </location>
</feature>
<name>A0A419HLZ3_9PSEU</name>
<comment type="caution">
    <text evidence="3">The sequence shown here is derived from an EMBL/GenBank/DDBJ whole genome shotgun (WGS) entry which is preliminary data.</text>
</comment>
<dbReference type="OrthoDB" id="3631107at2"/>
<keyword evidence="2" id="KW-0732">Signal</keyword>
<evidence type="ECO:0000313" key="3">
    <source>
        <dbReference type="EMBL" id="RJQ77000.1"/>
    </source>
</evidence>
<dbReference type="RefSeq" id="WP_120026675.1">
    <property type="nucleotide sequence ID" value="NZ_QZFV01000142.1"/>
</dbReference>
<dbReference type="Proteomes" id="UP000285112">
    <property type="component" value="Unassembled WGS sequence"/>
</dbReference>
<keyword evidence="4" id="KW-1185">Reference proteome</keyword>
<feature type="signal peptide" evidence="2">
    <location>
        <begin position="1"/>
        <end position="30"/>
    </location>
</feature>
<proteinExistence type="predicted"/>
<reference evidence="3 4" key="1">
    <citation type="submission" date="2018-09" db="EMBL/GenBank/DDBJ databases">
        <title>YIM PH 21725 draft genome.</title>
        <authorList>
            <person name="Miao C."/>
        </authorList>
    </citation>
    <scope>NUCLEOTIDE SEQUENCE [LARGE SCALE GENOMIC DNA]</scope>
    <source>
        <strain evidence="4">YIM PH21725</strain>
    </source>
</reference>
<protein>
    <submittedName>
        <fullName evidence="3">DUF3558 domain-containing protein</fullName>
    </submittedName>
</protein>
<gene>
    <name evidence="3" type="ORF">D5S19_29835</name>
</gene>
<dbReference type="AlphaFoldDB" id="A0A419HLZ3"/>
<dbReference type="PROSITE" id="PS51257">
    <property type="entry name" value="PROKAR_LIPOPROTEIN"/>
    <property type="match status" value="1"/>
</dbReference>
<sequence length="182" mass="18044">MNDAQAKRAVATLGVAAMALLTGCASSVSGSPQPGASASASPPAAANPFAAMNQCALLDELLAGQGFPKASPDVADPDHACGTSKPSSATTRGLDVGLNLQAGRGYKENITDPGKARTGDVNGRPAIEEPAPLGSPGQCSIAMSVEPGSRAIVDVSSGSDTVAACDTAKQLAVQFEPKLPKS</sequence>
<evidence type="ECO:0000313" key="4">
    <source>
        <dbReference type="Proteomes" id="UP000285112"/>
    </source>
</evidence>
<feature type="compositionally biased region" description="Basic and acidic residues" evidence="1">
    <location>
        <begin position="105"/>
        <end position="118"/>
    </location>
</feature>
<feature type="chain" id="PRO_5039606784" evidence="2">
    <location>
        <begin position="31"/>
        <end position="182"/>
    </location>
</feature>
<organism evidence="3 4">
    <name type="scientific">Amycolatopsis panacis</name>
    <dbReference type="NCBI Taxonomy" id="2340917"/>
    <lineage>
        <taxon>Bacteria</taxon>
        <taxon>Bacillati</taxon>
        <taxon>Actinomycetota</taxon>
        <taxon>Actinomycetes</taxon>
        <taxon>Pseudonocardiales</taxon>
        <taxon>Pseudonocardiaceae</taxon>
        <taxon>Amycolatopsis</taxon>
    </lineage>
</organism>
<accession>A0A419HLZ3</accession>
<dbReference type="EMBL" id="QZFV01000142">
    <property type="protein sequence ID" value="RJQ77000.1"/>
    <property type="molecule type" value="Genomic_DNA"/>
</dbReference>
<evidence type="ECO:0000256" key="1">
    <source>
        <dbReference type="SAM" id="MobiDB-lite"/>
    </source>
</evidence>
<evidence type="ECO:0000256" key="2">
    <source>
        <dbReference type="SAM" id="SignalP"/>
    </source>
</evidence>